<evidence type="ECO:0000256" key="3">
    <source>
        <dbReference type="ARBA" id="ARBA00023159"/>
    </source>
</evidence>
<sequence length="275" mass="30691">MGAPRVEDKVDYRRLAQLDELEFVYATYATHQFAKHSHETFSIGLVERGANTFLHRGEKRIAPAGCICAVNPGEIHTGDPGSDGWTYWNFFPSAETLTRVAEDLYDRPMQLPELHSSVIDDVVAAGLLRRMFASFMRPTSRLECETNLVETLAWLVRHHTDLTGPQTAKPLPGAILRSIDYLNSCSDQNVSLDHLAEMSGISRFHFLRSFSAATGLPPHAYQVQLRLARARNMLREGQPIAEVAITVGFADQAHLSRLFKRSYGVSPGRWIAAGQ</sequence>
<feature type="domain" description="HTH araC/xylS-type" evidence="5">
    <location>
        <begin position="176"/>
        <end position="273"/>
    </location>
</feature>
<comment type="caution">
    <text evidence="6">The sequence shown here is derived from an EMBL/GenBank/DDBJ whole genome shotgun (WGS) entry which is preliminary data.</text>
</comment>
<protein>
    <submittedName>
        <fullName evidence="6">AraC family transcriptional regulator</fullName>
    </submittedName>
</protein>
<dbReference type="RefSeq" id="WP_119858074.1">
    <property type="nucleotide sequence ID" value="NZ_QYYD01000020.1"/>
</dbReference>
<keyword evidence="2" id="KW-0238">DNA-binding</keyword>
<evidence type="ECO:0000256" key="4">
    <source>
        <dbReference type="ARBA" id="ARBA00023163"/>
    </source>
</evidence>
<dbReference type="PROSITE" id="PS01124">
    <property type="entry name" value="HTH_ARAC_FAMILY_2"/>
    <property type="match status" value="1"/>
</dbReference>
<dbReference type="InterPro" id="IPR003313">
    <property type="entry name" value="AraC-bd"/>
</dbReference>
<organism evidence="6 7">
    <name type="scientific">Rhodopseudomonas palustris</name>
    <dbReference type="NCBI Taxonomy" id="1076"/>
    <lineage>
        <taxon>Bacteria</taxon>
        <taxon>Pseudomonadati</taxon>
        <taxon>Pseudomonadota</taxon>
        <taxon>Alphaproteobacteria</taxon>
        <taxon>Hyphomicrobiales</taxon>
        <taxon>Nitrobacteraceae</taxon>
        <taxon>Rhodopseudomonas</taxon>
    </lineage>
</organism>
<dbReference type="PANTHER" id="PTHR46796:SF2">
    <property type="entry name" value="TRANSCRIPTIONAL REGULATORY PROTEIN"/>
    <property type="match status" value="1"/>
</dbReference>
<dbReference type="Proteomes" id="UP000285523">
    <property type="component" value="Unassembled WGS sequence"/>
</dbReference>
<name>A0A418V1V9_RHOPL</name>
<keyword evidence="3" id="KW-0010">Activator</keyword>
<dbReference type="OrthoDB" id="110167at2"/>
<evidence type="ECO:0000256" key="1">
    <source>
        <dbReference type="ARBA" id="ARBA00023015"/>
    </source>
</evidence>
<dbReference type="SUPFAM" id="SSF51215">
    <property type="entry name" value="Regulatory protein AraC"/>
    <property type="match status" value="1"/>
</dbReference>
<dbReference type="PANTHER" id="PTHR46796">
    <property type="entry name" value="HTH-TYPE TRANSCRIPTIONAL ACTIVATOR RHAS-RELATED"/>
    <property type="match status" value="1"/>
</dbReference>
<dbReference type="GO" id="GO:0003700">
    <property type="term" value="F:DNA-binding transcription factor activity"/>
    <property type="evidence" value="ECO:0007669"/>
    <property type="project" value="InterPro"/>
</dbReference>
<dbReference type="InterPro" id="IPR018060">
    <property type="entry name" value="HTH_AraC"/>
</dbReference>
<dbReference type="SUPFAM" id="SSF46689">
    <property type="entry name" value="Homeodomain-like"/>
    <property type="match status" value="2"/>
</dbReference>
<dbReference type="InterPro" id="IPR050204">
    <property type="entry name" value="AraC_XylS_family_regulators"/>
</dbReference>
<dbReference type="PROSITE" id="PS00041">
    <property type="entry name" value="HTH_ARAC_FAMILY_1"/>
    <property type="match status" value="1"/>
</dbReference>
<reference evidence="6 7" key="1">
    <citation type="submission" date="2018-09" db="EMBL/GenBank/DDBJ databases">
        <title>Draft genome sequence of Rhodopseudomonas palustris 2.1.18.</title>
        <authorList>
            <person name="Robertson S.L."/>
            <person name="Meyer T.E."/>
            <person name="Kyndt J.A."/>
        </authorList>
    </citation>
    <scope>NUCLEOTIDE SEQUENCE [LARGE SCALE GENOMIC DNA]</scope>
    <source>
        <strain evidence="6 7">2.1.18</strain>
    </source>
</reference>
<dbReference type="AlphaFoldDB" id="A0A418V1V9"/>
<dbReference type="Gene3D" id="1.10.10.60">
    <property type="entry name" value="Homeodomain-like"/>
    <property type="match status" value="2"/>
</dbReference>
<dbReference type="InterPro" id="IPR018062">
    <property type="entry name" value="HTH_AraC-typ_CS"/>
</dbReference>
<dbReference type="Pfam" id="PF02311">
    <property type="entry name" value="AraC_binding"/>
    <property type="match status" value="1"/>
</dbReference>
<dbReference type="InterPro" id="IPR009057">
    <property type="entry name" value="Homeodomain-like_sf"/>
</dbReference>
<evidence type="ECO:0000259" key="5">
    <source>
        <dbReference type="PROSITE" id="PS01124"/>
    </source>
</evidence>
<evidence type="ECO:0000313" key="6">
    <source>
        <dbReference type="EMBL" id="RJF69947.1"/>
    </source>
</evidence>
<dbReference type="GO" id="GO:0043565">
    <property type="term" value="F:sequence-specific DNA binding"/>
    <property type="evidence" value="ECO:0007669"/>
    <property type="project" value="InterPro"/>
</dbReference>
<accession>A0A418V1V9</accession>
<keyword evidence="1" id="KW-0805">Transcription regulation</keyword>
<evidence type="ECO:0000256" key="2">
    <source>
        <dbReference type="ARBA" id="ARBA00023125"/>
    </source>
</evidence>
<gene>
    <name evidence="6" type="ORF">D4Q52_18635</name>
</gene>
<proteinExistence type="predicted"/>
<dbReference type="SMART" id="SM00342">
    <property type="entry name" value="HTH_ARAC"/>
    <property type="match status" value="1"/>
</dbReference>
<evidence type="ECO:0000313" key="7">
    <source>
        <dbReference type="Proteomes" id="UP000285523"/>
    </source>
</evidence>
<dbReference type="InterPro" id="IPR037923">
    <property type="entry name" value="HTH-like"/>
</dbReference>
<dbReference type="Pfam" id="PF12833">
    <property type="entry name" value="HTH_18"/>
    <property type="match status" value="1"/>
</dbReference>
<dbReference type="EMBL" id="QYYD01000020">
    <property type="protein sequence ID" value="RJF69947.1"/>
    <property type="molecule type" value="Genomic_DNA"/>
</dbReference>
<keyword evidence="4" id="KW-0804">Transcription</keyword>